<dbReference type="Proteomes" id="UP001476807">
    <property type="component" value="Unassembled WGS sequence"/>
</dbReference>
<evidence type="ECO:0000256" key="1">
    <source>
        <dbReference type="SAM" id="Phobius"/>
    </source>
</evidence>
<feature type="transmembrane region" description="Helical" evidence="1">
    <location>
        <begin position="69"/>
        <end position="90"/>
    </location>
</feature>
<keyword evidence="3" id="KW-1185">Reference proteome</keyword>
<accession>A0ABV1RTH4</accession>
<dbReference type="EMBL" id="JBEOKT010000006">
    <property type="protein sequence ID" value="MER2997685.1"/>
    <property type="molecule type" value="Genomic_DNA"/>
</dbReference>
<keyword evidence="1" id="KW-1133">Transmembrane helix</keyword>
<organism evidence="2 3">
    <name type="scientific">Pontibacter populi</name>
    <dbReference type="NCBI Taxonomy" id="890055"/>
    <lineage>
        <taxon>Bacteria</taxon>
        <taxon>Pseudomonadati</taxon>
        <taxon>Bacteroidota</taxon>
        <taxon>Cytophagia</taxon>
        <taxon>Cytophagales</taxon>
        <taxon>Hymenobacteraceae</taxon>
        <taxon>Pontibacter</taxon>
    </lineage>
</organism>
<gene>
    <name evidence="2" type="ORF">ABS362_09015</name>
</gene>
<name>A0ABV1RTH4_9BACT</name>
<dbReference type="RefSeq" id="WP_350412098.1">
    <property type="nucleotide sequence ID" value="NZ_JBEOKT010000006.1"/>
</dbReference>
<evidence type="ECO:0000313" key="3">
    <source>
        <dbReference type="Proteomes" id="UP001476807"/>
    </source>
</evidence>
<feature type="transmembrane region" description="Helical" evidence="1">
    <location>
        <begin position="7"/>
        <end position="28"/>
    </location>
</feature>
<reference evidence="2 3" key="1">
    <citation type="submission" date="2024-06" db="EMBL/GenBank/DDBJ databases">
        <title>Pontibacter populi HYL7-15.</title>
        <authorList>
            <person name="Kim M.K."/>
        </authorList>
    </citation>
    <scope>NUCLEOTIDE SEQUENCE [LARGE SCALE GENOMIC DNA]</scope>
    <source>
        <strain evidence="2 3">HYL7-15</strain>
    </source>
</reference>
<sequence length="96" mass="10449">MITQNKRLTGIVLGVAFLLSIPLIAMQFTNEVNWGVFDFIVMGVLLLSTGLVVELVIRKVRNADYRIGLIAVILVALFLIWAELAVGIFGSPFAGS</sequence>
<keyword evidence="1" id="KW-0812">Transmembrane</keyword>
<protein>
    <submittedName>
        <fullName evidence="2">Uncharacterized protein</fullName>
    </submittedName>
</protein>
<feature type="transmembrane region" description="Helical" evidence="1">
    <location>
        <begin position="34"/>
        <end position="57"/>
    </location>
</feature>
<keyword evidence="1" id="KW-0472">Membrane</keyword>
<proteinExistence type="predicted"/>
<evidence type="ECO:0000313" key="2">
    <source>
        <dbReference type="EMBL" id="MER2997685.1"/>
    </source>
</evidence>
<comment type="caution">
    <text evidence="2">The sequence shown here is derived from an EMBL/GenBank/DDBJ whole genome shotgun (WGS) entry which is preliminary data.</text>
</comment>